<comment type="caution">
    <text evidence="2">The sequence shown here is derived from an EMBL/GenBank/DDBJ whole genome shotgun (WGS) entry which is preliminary data.</text>
</comment>
<dbReference type="AlphaFoldDB" id="A0A225B2E3"/>
<keyword evidence="1" id="KW-0378">Hydrolase</keyword>
<dbReference type="InterPro" id="IPR051540">
    <property type="entry name" value="S-2-haloacid_dehalogenase"/>
</dbReference>
<dbReference type="Proteomes" id="UP000214365">
    <property type="component" value="Unassembled WGS sequence"/>
</dbReference>
<dbReference type="Gene3D" id="3.40.50.1000">
    <property type="entry name" value="HAD superfamily/HAD-like"/>
    <property type="match status" value="1"/>
</dbReference>
<dbReference type="SFLD" id="SFLDG01129">
    <property type="entry name" value="C1.5:_HAD__Beta-PGM__Phosphata"/>
    <property type="match status" value="1"/>
</dbReference>
<keyword evidence="3" id="KW-1185">Reference proteome</keyword>
<dbReference type="Pfam" id="PF00702">
    <property type="entry name" value="Hydrolase"/>
    <property type="match status" value="1"/>
</dbReference>
<proteinExistence type="predicted"/>
<evidence type="ECO:0000256" key="1">
    <source>
        <dbReference type="ARBA" id="ARBA00022801"/>
    </source>
</evidence>
<protein>
    <recommendedName>
        <fullName evidence="4">Haloacid dehalogenase, type II</fullName>
    </recommendedName>
</protein>
<name>A0A225B2E3_TALAT</name>
<dbReference type="PANTHER" id="PTHR43316:SF9">
    <property type="entry name" value="ACID DEHALOGENASE, PUTATIVE (AFU_ORTHOLOGUE AFUA_6G14460)-RELATED"/>
    <property type="match status" value="1"/>
</dbReference>
<dbReference type="SFLD" id="SFLDS00003">
    <property type="entry name" value="Haloacid_Dehalogenase"/>
    <property type="match status" value="1"/>
</dbReference>
<dbReference type="PANTHER" id="PTHR43316">
    <property type="entry name" value="HYDROLASE, HALOACID DELAHOGENASE-RELATED"/>
    <property type="match status" value="1"/>
</dbReference>
<sequence length="280" mass="30625">MSGSKKPFSTFRLLSFDIYGTLIEWEKGIIDALSPIRARLPDSSPLKTDDLALASLFVKHELRLQSTNPGRTYDKILRDAYISVATELLPPPSSSSPENKESVPNAETLQSEGVALAESIAIWPPFPDTIDAMRKLKRLGFILVPVSNVDRDSFGKTLAGPLAGLSSRLSGSAPFFDAVYTAQDIGSYKPDLRNFEYLISHAESQFGVQKHQILHVAQSLTHDHVPAKQIGLESVWIARGKDGVSGIGGDVEALEGRTAFAWRFKDLGEFADAVEAELQK</sequence>
<dbReference type="Gene3D" id="1.10.150.750">
    <property type="match status" value="1"/>
</dbReference>
<dbReference type="GeneID" id="31004351"/>
<dbReference type="SUPFAM" id="SSF56784">
    <property type="entry name" value="HAD-like"/>
    <property type="match status" value="1"/>
</dbReference>
<accession>A0A225B2E3</accession>
<gene>
    <name evidence="2" type="ORF">UA08_04596</name>
</gene>
<reference evidence="2 3" key="1">
    <citation type="submission" date="2015-06" db="EMBL/GenBank/DDBJ databases">
        <title>Talaromyces atroroseus IBT 11181 draft genome.</title>
        <authorList>
            <person name="Rasmussen K.B."/>
            <person name="Rasmussen S."/>
            <person name="Petersen B."/>
            <person name="Sicheritz-Ponten T."/>
            <person name="Mortensen U.H."/>
            <person name="Thrane U."/>
        </authorList>
    </citation>
    <scope>NUCLEOTIDE SEQUENCE [LARGE SCALE GENOMIC DNA]</scope>
    <source>
        <strain evidence="2 3">IBT 11181</strain>
    </source>
</reference>
<evidence type="ECO:0000313" key="3">
    <source>
        <dbReference type="Proteomes" id="UP000214365"/>
    </source>
</evidence>
<dbReference type="InterPro" id="IPR023214">
    <property type="entry name" value="HAD_sf"/>
</dbReference>
<dbReference type="InterPro" id="IPR036412">
    <property type="entry name" value="HAD-like_sf"/>
</dbReference>
<evidence type="ECO:0008006" key="4">
    <source>
        <dbReference type="Google" id="ProtNLM"/>
    </source>
</evidence>
<dbReference type="OrthoDB" id="444127at2759"/>
<organism evidence="2 3">
    <name type="scientific">Talaromyces atroroseus</name>
    <dbReference type="NCBI Taxonomy" id="1441469"/>
    <lineage>
        <taxon>Eukaryota</taxon>
        <taxon>Fungi</taxon>
        <taxon>Dikarya</taxon>
        <taxon>Ascomycota</taxon>
        <taxon>Pezizomycotina</taxon>
        <taxon>Eurotiomycetes</taxon>
        <taxon>Eurotiomycetidae</taxon>
        <taxon>Eurotiales</taxon>
        <taxon>Trichocomaceae</taxon>
        <taxon>Talaromyces</taxon>
        <taxon>Talaromyces sect. Trachyspermi</taxon>
    </lineage>
</organism>
<dbReference type="RefSeq" id="XP_020120138.1">
    <property type="nucleotide sequence ID" value="XM_020266884.1"/>
</dbReference>
<dbReference type="EMBL" id="LFMY01000006">
    <property type="protein sequence ID" value="OKL60017.1"/>
    <property type="molecule type" value="Genomic_DNA"/>
</dbReference>
<evidence type="ECO:0000313" key="2">
    <source>
        <dbReference type="EMBL" id="OKL60017.1"/>
    </source>
</evidence>
<dbReference type="STRING" id="1441469.A0A225B2E3"/>
<dbReference type="GO" id="GO:0016787">
    <property type="term" value="F:hydrolase activity"/>
    <property type="evidence" value="ECO:0007669"/>
    <property type="project" value="UniProtKB-KW"/>
</dbReference>